<evidence type="ECO:0000256" key="4">
    <source>
        <dbReference type="ARBA" id="ARBA00022692"/>
    </source>
</evidence>
<comment type="subcellular location">
    <subcellularLocation>
        <location evidence="1">Cell membrane</location>
        <topology evidence="1">Multi-pass membrane protein</topology>
    </subcellularLocation>
</comment>
<dbReference type="RefSeq" id="WP_004765264.1">
    <property type="nucleotide sequence ID" value="NZ_AHMY02000034.1"/>
</dbReference>
<evidence type="ECO:0000256" key="3">
    <source>
        <dbReference type="ARBA" id="ARBA00022475"/>
    </source>
</evidence>
<comment type="caution">
    <text evidence="8">The sequence shown here is derived from an EMBL/GenBank/DDBJ whole genome shotgun (WGS) entry which is preliminary data.</text>
</comment>
<dbReference type="Pfam" id="PF03994">
    <property type="entry name" value="DUF350"/>
    <property type="match status" value="2"/>
</dbReference>
<evidence type="ECO:0000256" key="5">
    <source>
        <dbReference type="ARBA" id="ARBA00022989"/>
    </source>
</evidence>
<evidence type="ECO:0000313" key="8">
    <source>
        <dbReference type="EMBL" id="EKO16190.1"/>
    </source>
</evidence>
<evidence type="ECO:0000313" key="9">
    <source>
        <dbReference type="Proteomes" id="UP000006253"/>
    </source>
</evidence>
<comment type="similarity">
    <text evidence="2">Belongs to the UPF0719 family.</text>
</comment>
<reference evidence="8 9" key="1">
    <citation type="submission" date="2012-10" db="EMBL/GenBank/DDBJ databases">
        <authorList>
            <person name="Harkins D.M."/>
            <person name="Durkin A.S."/>
            <person name="Brinkac L.M."/>
            <person name="Selengut J.D."/>
            <person name="Sanka R."/>
            <person name="DePew J."/>
            <person name="Purushe J."/>
            <person name="Peacock S.J."/>
            <person name="Thaipadungpanit J."/>
            <person name="Wuthiekanun V.W."/>
            <person name="Day N.P."/>
            <person name="Vinetz J.M."/>
            <person name="Sutton G.G."/>
            <person name="Nelson W.C."/>
            <person name="Fouts D.E."/>
        </authorList>
    </citation>
    <scope>NUCLEOTIDE SEQUENCE [LARGE SCALE GENOMIC DNA]</scope>
    <source>
        <strain evidence="8 9">H1</strain>
    </source>
</reference>
<keyword evidence="4 7" id="KW-0812">Transmembrane</keyword>
<proteinExistence type="inferred from homology"/>
<accession>A0A0E2B5R3</accession>
<evidence type="ECO:0000256" key="1">
    <source>
        <dbReference type="ARBA" id="ARBA00004651"/>
    </source>
</evidence>
<dbReference type="PANTHER" id="PTHR40043">
    <property type="entry name" value="UPF0719 INNER MEMBRANE PROTEIN YJFL"/>
    <property type="match status" value="1"/>
</dbReference>
<evidence type="ECO:0000256" key="2">
    <source>
        <dbReference type="ARBA" id="ARBA00005779"/>
    </source>
</evidence>
<feature type="transmembrane region" description="Helical" evidence="7">
    <location>
        <begin position="6"/>
        <end position="28"/>
    </location>
</feature>
<name>A0A0E2B5R3_9LEPT</name>
<evidence type="ECO:0000256" key="6">
    <source>
        <dbReference type="ARBA" id="ARBA00023136"/>
    </source>
</evidence>
<feature type="transmembrane region" description="Helical" evidence="7">
    <location>
        <begin position="85"/>
        <end position="102"/>
    </location>
</feature>
<feature type="transmembrane region" description="Helical" evidence="7">
    <location>
        <begin position="244"/>
        <end position="263"/>
    </location>
</feature>
<sequence>METILSYLSVLGRDAVFFLISFILFYIGKKIKDWIEPGDLDQEIVVKNNTAVSTGLSGYYLGLTLILLVILSSPGTDFISDCFQVLYYGILGILLLNLSYFINDKLIFRSLDFNELVYSGRNVAVGAVVFGSSLASSIIVAASLSGENAGLAFSIWKNLDLLEPVQKLLDGTLLGIVFFIVGQITLILFTIAYRKIIPYSLDVELKEKENLASGISYSGALVSIGIIIARALHKEPVSMEHTLFQVFLDFILGLLVIPAVRLLTDAVILPGSTLKKEISRDQNVGVGILEAVVLVSFAGILFYAV</sequence>
<feature type="transmembrane region" description="Helical" evidence="7">
    <location>
        <begin position="172"/>
        <end position="193"/>
    </location>
</feature>
<feature type="transmembrane region" description="Helical" evidence="7">
    <location>
        <begin position="284"/>
        <end position="304"/>
    </location>
</feature>
<keyword evidence="6 7" id="KW-0472">Membrane</keyword>
<dbReference type="EMBL" id="AHMY02000034">
    <property type="protein sequence ID" value="EKO16190.1"/>
    <property type="molecule type" value="Genomic_DNA"/>
</dbReference>
<gene>
    <name evidence="8" type="ORF">LEP1GSC081_3715</name>
</gene>
<dbReference type="InterPro" id="IPR007140">
    <property type="entry name" value="DUF350"/>
</dbReference>
<dbReference type="PANTHER" id="PTHR40043:SF1">
    <property type="entry name" value="UPF0719 INNER MEMBRANE PROTEIN YJFL"/>
    <property type="match status" value="1"/>
</dbReference>
<protein>
    <submittedName>
        <fullName evidence="8">PF03994 domain protein</fullName>
    </submittedName>
</protein>
<dbReference type="AlphaFoldDB" id="A0A0E2B5R3"/>
<feature type="transmembrane region" description="Helical" evidence="7">
    <location>
        <begin position="49"/>
        <end position="73"/>
    </location>
</feature>
<organism evidence="8 9">
    <name type="scientific">Leptospira kirschneri str. H1</name>
    <dbReference type="NCBI Taxonomy" id="1049966"/>
    <lineage>
        <taxon>Bacteria</taxon>
        <taxon>Pseudomonadati</taxon>
        <taxon>Spirochaetota</taxon>
        <taxon>Spirochaetia</taxon>
        <taxon>Leptospirales</taxon>
        <taxon>Leptospiraceae</taxon>
        <taxon>Leptospira</taxon>
    </lineage>
</organism>
<keyword evidence="3" id="KW-1003">Cell membrane</keyword>
<evidence type="ECO:0000256" key="7">
    <source>
        <dbReference type="SAM" id="Phobius"/>
    </source>
</evidence>
<feature type="transmembrane region" description="Helical" evidence="7">
    <location>
        <begin position="123"/>
        <end position="144"/>
    </location>
</feature>
<feature type="transmembrane region" description="Helical" evidence="7">
    <location>
        <begin position="214"/>
        <end position="232"/>
    </location>
</feature>
<dbReference type="Proteomes" id="UP000006253">
    <property type="component" value="Unassembled WGS sequence"/>
</dbReference>
<keyword evidence="5 7" id="KW-1133">Transmembrane helix</keyword>
<dbReference type="GO" id="GO:0005886">
    <property type="term" value="C:plasma membrane"/>
    <property type="evidence" value="ECO:0007669"/>
    <property type="project" value="UniProtKB-SubCell"/>
</dbReference>